<name>A0ABZ2A8U1_STRNV</name>
<evidence type="ECO:0000259" key="1">
    <source>
        <dbReference type="Pfam" id="PF04149"/>
    </source>
</evidence>
<proteinExistence type="predicted"/>
<sequence>MASPWRKSSYSNGDGGNCVEVADGYPGVVPVRDSKVPSGPVLLLSPTAWGDFVAHVGGGERR</sequence>
<dbReference type="Proteomes" id="UP001432209">
    <property type="component" value="Chromosome"/>
</dbReference>
<dbReference type="Pfam" id="PF04149">
    <property type="entry name" value="DUF397"/>
    <property type="match status" value="1"/>
</dbReference>
<evidence type="ECO:0000313" key="3">
    <source>
        <dbReference type="Proteomes" id="UP001432209"/>
    </source>
</evidence>
<feature type="domain" description="DUF397" evidence="1">
    <location>
        <begin position="5"/>
        <end position="56"/>
    </location>
</feature>
<dbReference type="EMBL" id="CP109495">
    <property type="protein sequence ID" value="WUX53735.1"/>
    <property type="molecule type" value="Genomic_DNA"/>
</dbReference>
<gene>
    <name evidence="2" type="ORF">OG442_20420</name>
</gene>
<dbReference type="InterPro" id="IPR007278">
    <property type="entry name" value="DUF397"/>
</dbReference>
<organism evidence="2 3">
    <name type="scientific">Streptomyces niveus</name>
    <name type="common">Streptomyces spheroides</name>
    <dbReference type="NCBI Taxonomy" id="193462"/>
    <lineage>
        <taxon>Bacteria</taxon>
        <taxon>Bacillati</taxon>
        <taxon>Actinomycetota</taxon>
        <taxon>Actinomycetes</taxon>
        <taxon>Kitasatosporales</taxon>
        <taxon>Streptomycetaceae</taxon>
        <taxon>Streptomyces</taxon>
    </lineage>
</organism>
<accession>A0ABZ2A8U1</accession>
<dbReference type="RefSeq" id="WP_329077359.1">
    <property type="nucleotide sequence ID" value="NZ_CP109495.1"/>
</dbReference>
<protein>
    <submittedName>
        <fullName evidence="2">DUF397 domain-containing protein</fullName>
    </submittedName>
</protein>
<reference evidence="2" key="1">
    <citation type="submission" date="2022-10" db="EMBL/GenBank/DDBJ databases">
        <title>The complete genomes of actinobacterial strains from the NBC collection.</title>
        <authorList>
            <person name="Joergensen T.S."/>
            <person name="Alvarez Arevalo M."/>
            <person name="Sterndorff E.B."/>
            <person name="Faurdal D."/>
            <person name="Vuksanovic O."/>
            <person name="Mourched A.-S."/>
            <person name="Charusanti P."/>
            <person name="Shaw S."/>
            <person name="Blin K."/>
            <person name="Weber T."/>
        </authorList>
    </citation>
    <scope>NUCLEOTIDE SEQUENCE</scope>
    <source>
        <strain evidence="2">NBC_01432</strain>
    </source>
</reference>
<keyword evidence="3" id="KW-1185">Reference proteome</keyword>
<evidence type="ECO:0000313" key="2">
    <source>
        <dbReference type="EMBL" id="WUX53735.1"/>
    </source>
</evidence>